<evidence type="ECO:0000313" key="2">
    <source>
        <dbReference type="Proteomes" id="UP001066276"/>
    </source>
</evidence>
<sequence>MTGETRCRSAKRIALRQLVWAGEAGAARQVIHTTKAAPGDLMDVVAATGRIPREAAHSFCPDSFSPDIA</sequence>
<gene>
    <name evidence="1" type="ORF">NDU88_003781</name>
</gene>
<comment type="caution">
    <text evidence="1">The sequence shown here is derived from an EMBL/GenBank/DDBJ whole genome shotgun (WGS) entry which is preliminary data.</text>
</comment>
<organism evidence="1 2">
    <name type="scientific">Pleurodeles waltl</name>
    <name type="common">Iberian ribbed newt</name>
    <dbReference type="NCBI Taxonomy" id="8319"/>
    <lineage>
        <taxon>Eukaryota</taxon>
        <taxon>Metazoa</taxon>
        <taxon>Chordata</taxon>
        <taxon>Craniata</taxon>
        <taxon>Vertebrata</taxon>
        <taxon>Euteleostomi</taxon>
        <taxon>Amphibia</taxon>
        <taxon>Batrachia</taxon>
        <taxon>Caudata</taxon>
        <taxon>Salamandroidea</taxon>
        <taxon>Salamandridae</taxon>
        <taxon>Pleurodelinae</taxon>
        <taxon>Pleurodeles</taxon>
    </lineage>
</organism>
<keyword evidence="2" id="KW-1185">Reference proteome</keyword>
<reference evidence="1" key="1">
    <citation type="journal article" date="2022" name="bioRxiv">
        <title>Sequencing and chromosome-scale assembly of the giantPleurodeles waltlgenome.</title>
        <authorList>
            <person name="Brown T."/>
            <person name="Elewa A."/>
            <person name="Iarovenko S."/>
            <person name="Subramanian E."/>
            <person name="Araus A.J."/>
            <person name="Petzold A."/>
            <person name="Susuki M."/>
            <person name="Suzuki K.-i.T."/>
            <person name="Hayashi T."/>
            <person name="Toyoda A."/>
            <person name="Oliveira C."/>
            <person name="Osipova E."/>
            <person name="Leigh N.D."/>
            <person name="Simon A."/>
            <person name="Yun M.H."/>
        </authorList>
    </citation>
    <scope>NUCLEOTIDE SEQUENCE</scope>
    <source>
        <strain evidence="1">20211129_DDA</strain>
        <tissue evidence="1">Liver</tissue>
    </source>
</reference>
<protein>
    <submittedName>
        <fullName evidence="1">Uncharacterized protein</fullName>
    </submittedName>
</protein>
<name>A0AAV7SGX5_PLEWA</name>
<dbReference type="EMBL" id="JANPWB010000008">
    <property type="protein sequence ID" value="KAJ1163321.1"/>
    <property type="molecule type" value="Genomic_DNA"/>
</dbReference>
<accession>A0AAV7SGX5</accession>
<dbReference type="Proteomes" id="UP001066276">
    <property type="component" value="Chromosome 4_2"/>
</dbReference>
<proteinExistence type="predicted"/>
<evidence type="ECO:0000313" key="1">
    <source>
        <dbReference type="EMBL" id="KAJ1163321.1"/>
    </source>
</evidence>
<dbReference type="AlphaFoldDB" id="A0AAV7SGX5"/>